<keyword evidence="2" id="KW-0813">Transport</keyword>
<feature type="compositionally biased region" description="Acidic residues" evidence="5">
    <location>
        <begin position="553"/>
        <end position="567"/>
    </location>
</feature>
<dbReference type="Proteomes" id="UP000602532">
    <property type="component" value="Unassembled WGS sequence"/>
</dbReference>
<evidence type="ECO:0000259" key="6">
    <source>
        <dbReference type="PROSITE" id="PS50893"/>
    </source>
</evidence>
<comment type="similarity">
    <text evidence="1">Belongs to the ABC transporter superfamily.</text>
</comment>
<gene>
    <name evidence="7" type="ORF">H9622_04255</name>
</gene>
<proteinExistence type="inferred from homology"/>
<comment type="caution">
    <text evidence="7">The sequence shown here is derived from an EMBL/GenBank/DDBJ whole genome shotgun (WGS) entry which is preliminary data.</text>
</comment>
<evidence type="ECO:0000256" key="3">
    <source>
        <dbReference type="ARBA" id="ARBA00022741"/>
    </source>
</evidence>
<evidence type="ECO:0000256" key="5">
    <source>
        <dbReference type="SAM" id="MobiDB-lite"/>
    </source>
</evidence>
<dbReference type="InterPro" id="IPR003593">
    <property type="entry name" value="AAA+_ATPase"/>
</dbReference>
<dbReference type="GO" id="GO:0005524">
    <property type="term" value="F:ATP binding"/>
    <property type="evidence" value="ECO:0007669"/>
    <property type="project" value="UniProtKB-KW"/>
</dbReference>
<keyword evidence="3" id="KW-0547">Nucleotide-binding</keyword>
<keyword evidence="4 7" id="KW-0067">ATP-binding</keyword>
<evidence type="ECO:0000256" key="1">
    <source>
        <dbReference type="ARBA" id="ARBA00005417"/>
    </source>
</evidence>
<feature type="compositionally biased region" description="Acidic residues" evidence="5">
    <location>
        <begin position="513"/>
        <end position="529"/>
    </location>
</feature>
<evidence type="ECO:0000313" key="7">
    <source>
        <dbReference type="EMBL" id="MBD8022802.1"/>
    </source>
</evidence>
<sequence length="587" mass="60133">MPEGQVLEFSGVTKRFGAVTAVSDFTARVDPGLVTGFLGPNGAGKTTSLRMLLGLVRPTAGHATIGGAKYAKLAHPLQTVGAVLEASSFHPGRTGAAHLTVYAHAAKIPKARVDEVLGLVGLADAAGRKVGGYSLGMRQRLGLAYALLGDPGVLVLDEPTNGLDPEGIRWIRGFLRQLAREGRTVLVSSHLLTEVQQTVDALLIISQGRLVFEGGMDELVDPSERATVVDSEDRAGLAEALRAAGVPFEVLRSGLTVRGIEPAAVGLAAAAAGVPLSTLHKRGPALEEVFLDLVNGTRVHTSASGRRDDVIPALESGSTGAVPVQESVPDAAAEVSPAEADAGPDDAVPTGPDAVAAEAVASDADAVPDAPEAGDTAGVSAELNAESGGAMAGAAAVGSAEAAYDAEQQRADAEPEPQSEPEPEPALEPEPHTASFAVASTGVIDILPEDVPAADGDTATDQPAGQPAGEPGDELAEEPAEEPPFVAEDDDRSWEDYVRTDADVEADRFFAAFDDEPDPEAPSPDDAEPTGDSPTDVQDHTEPDPEAPSAGETEPDPEAPSPDDAEPTGDSPTDVHDHAEGEGGEQR</sequence>
<dbReference type="PROSITE" id="PS50893">
    <property type="entry name" value="ABC_TRANSPORTER_2"/>
    <property type="match status" value="1"/>
</dbReference>
<dbReference type="SMART" id="SM00382">
    <property type="entry name" value="AAA"/>
    <property type="match status" value="1"/>
</dbReference>
<dbReference type="InterPro" id="IPR003439">
    <property type="entry name" value="ABC_transporter-like_ATP-bd"/>
</dbReference>
<feature type="region of interest" description="Disordered" evidence="5">
    <location>
        <begin position="301"/>
        <end position="352"/>
    </location>
</feature>
<accession>A0ABR8X0E3</accession>
<dbReference type="PANTHER" id="PTHR43335">
    <property type="entry name" value="ABC TRANSPORTER, ATP-BINDING PROTEIN"/>
    <property type="match status" value="1"/>
</dbReference>
<feature type="compositionally biased region" description="Acidic residues" evidence="5">
    <location>
        <begin position="414"/>
        <end position="427"/>
    </location>
</feature>
<feature type="compositionally biased region" description="Basic and acidic residues" evidence="5">
    <location>
        <begin position="494"/>
        <end position="508"/>
    </location>
</feature>
<reference evidence="7 8" key="1">
    <citation type="submission" date="2020-08" db="EMBL/GenBank/DDBJ databases">
        <title>A Genomic Blueprint of the Chicken Gut Microbiome.</title>
        <authorList>
            <person name="Gilroy R."/>
            <person name="Ravi A."/>
            <person name="Getino M."/>
            <person name="Pursley I."/>
            <person name="Horton D.L."/>
            <person name="Alikhan N.-F."/>
            <person name="Baker D."/>
            <person name="Gharbi K."/>
            <person name="Hall N."/>
            <person name="Watson M."/>
            <person name="Adriaenssens E.M."/>
            <person name="Foster-Nyarko E."/>
            <person name="Jarju S."/>
            <person name="Secka A."/>
            <person name="Antonio M."/>
            <person name="Oren A."/>
            <person name="Chaudhuri R."/>
            <person name="La Ragione R.M."/>
            <person name="Hildebrand F."/>
            <person name="Pallen M.J."/>
        </authorList>
    </citation>
    <scope>NUCLEOTIDE SEQUENCE [LARGE SCALE GENOMIC DNA]</scope>
    <source>
        <strain evidence="7 8">Sa1CUA4</strain>
    </source>
</reference>
<dbReference type="EMBL" id="JACSPM010000001">
    <property type="protein sequence ID" value="MBD8022802.1"/>
    <property type="molecule type" value="Genomic_DNA"/>
</dbReference>
<keyword evidence="8" id="KW-1185">Reference proteome</keyword>
<dbReference type="CDD" id="cd03268">
    <property type="entry name" value="ABC_BcrA_bacitracin_resist"/>
    <property type="match status" value="1"/>
</dbReference>
<feature type="compositionally biased region" description="Basic and acidic residues" evidence="5">
    <location>
        <begin position="573"/>
        <end position="587"/>
    </location>
</feature>
<evidence type="ECO:0000256" key="2">
    <source>
        <dbReference type="ARBA" id="ARBA00022448"/>
    </source>
</evidence>
<dbReference type="Pfam" id="PF00005">
    <property type="entry name" value="ABC_tran"/>
    <property type="match status" value="1"/>
</dbReference>
<feature type="domain" description="ABC transporter" evidence="6">
    <location>
        <begin position="7"/>
        <end position="232"/>
    </location>
</feature>
<evidence type="ECO:0000313" key="8">
    <source>
        <dbReference type="Proteomes" id="UP000602532"/>
    </source>
</evidence>
<dbReference type="Gene3D" id="3.40.50.300">
    <property type="entry name" value="P-loop containing nucleotide triphosphate hydrolases"/>
    <property type="match status" value="1"/>
</dbReference>
<feature type="compositionally biased region" description="Acidic residues" evidence="5">
    <location>
        <begin position="471"/>
        <end position="493"/>
    </location>
</feature>
<evidence type="ECO:0000256" key="4">
    <source>
        <dbReference type="ARBA" id="ARBA00022840"/>
    </source>
</evidence>
<dbReference type="InterPro" id="IPR027417">
    <property type="entry name" value="P-loop_NTPase"/>
</dbReference>
<organism evidence="7 8">
    <name type="scientific">Microbacterium gallinarum</name>
    <dbReference type="NCBI Taxonomy" id="2762209"/>
    <lineage>
        <taxon>Bacteria</taxon>
        <taxon>Bacillati</taxon>
        <taxon>Actinomycetota</taxon>
        <taxon>Actinomycetes</taxon>
        <taxon>Micrococcales</taxon>
        <taxon>Microbacteriaceae</taxon>
        <taxon>Microbacterium</taxon>
    </lineage>
</organism>
<name>A0ABR8X0E3_9MICO</name>
<feature type="region of interest" description="Disordered" evidence="5">
    <location>
        <begin position="399"/>
        <end position="587"/>
    </location>
</feature>
<dbReference type="RefSeq" id="WP_191764544.1">
    <property type="nucleotide sequence ID" value="NZ_JACSPM010000001.1"/>
</dbReference>
<feature type="compositionally biased region" description="Low complexity" evidence="5">
    <location>
        <begin position="327"/>
        <end position="341"/>
    </location>
</feature>
<dbReference type="PANTHER" id="PTHR43335:SF4">
    <property type="entry name" value="ABC TRANSPORTER, ATP-BINDING PROTEIN"/>
    <property type="match status" value="1"/>
</dbReference>
<dbReference type="SUPFAM" id="SSF52540">
    <property type="entry name" value="P-loop containing nucleoside triphosphate hydrolases"/>
    <property type="match status" value="1"/>
</dbReference>
<protein>
    <submittedName>
        <fullName evidence="7">ATP-binding cassette domain-containing protein</fullName>
    </submittedName>
</protein>